<evidence type="ECO:0000313" key="2">
    <source>
        <dbReference type="Proteomes" id="UP000789702"/>
    </source>
</evidence>
<keyword evidence="2" id="KW-1185">Reference proteome</keyword>
<organism evidence="1 2">
    <name type="scientific">Dentiscutata heterogama</name>
    <dbReference type="NCBI Taxonomy" id="1316150"/>
    <lineage>
        <taxon>Eukaryota</taxon>
        <taxon>Fungi</taxon>
        <taxon>Fungi incertae sedis</taxon>
        <taxon>Mucoromycota</taxon>
        <taxon>Glomeromycotina</taxon>
        <taxon>Glomeromycetes</taxon>
        <taxon>Diversisporales</taxon>
        <taxon>Gigasporaceae</taxon>
        <taxon>Dentiscutata</taxon>
    </lineage>
</organism>
<proteinExistence type="predicted"/>
<dbReference type="EMBL" id="CAJVPU010023832">
    <property type="protein sequence ID" value="CAG8690049.1"/>
    <property type="molecule type" value="Genomic_DNA"/>
</dbReference>
<accession>A0ACA9P8H4</accession>
<feature type="non-terminal residue" evidence="1">
    <location>
        <position position="1"/>
    </location>
</feature>
<protein>
    <submittedName>
        <fullName evidence="1">10378_t:CDS:1</fullName>
    </submittedName>
</protein>
<evidence type="ECO:0000313" key="1">
    <source>
        <dbReference type="EMBL" id="CAG8690049.1"/>
    </source>
</evidence>
<sequence length="477" mass="55798">IVAENPMILFDSPEFTSIDEELLLNILKLDMICTDELTVFNKLVEWGIANTPNYNTITDKKSQLSALGATIEEGLKLIRYNYISHSIKEFNQIMPKNFLYSSRCKVMLDPKAVSNRFAGIIAAWIERKDPMEAQYTAVNNPFRFRHVFRMNDNTDFSSRHYRFHKSYNKFGSNYRLCRVNNFHRAVCLLDGLLNFGEDLMFTYDETSVKCKLKTKFYDQTTLAEDIYEVDEWNIYKVRRKDELPMSLMIKLDHSSVESKIINSDFFSIISTWIDKKDPEKDPYLKSNMPFQFTPIFRMKDNSAFYPKQYYNQLTERILPTMKCHHGPSLMLMKVKGSGKVIGAYNPLDWQPGAYRYYPTVIEYRNTEDSFIFSYEVAANNETKHRLCRVVNFDRAVGSEKMTTNRKDLNGLILRFGDDLVFSHRGGIRQNIYSGIFCRIMKDGCYEQPPIMPAGNYEIDQWEIFRVAKKVPELSDSD</sequence>
<gene>
    <name evidence="1" type="ORF">DHETER_LOCUS11205</name>
</gene>
<comment type="caution">
    <text evidence="1">The sequence shown here is derived from an EMBL/GenBank/DDBJ whole genome shotgun (WGS) entry which is preliminary data.</text>
</comment>
<dbReference type="Proteomes" id="UP000789702">
    <property type="component" value="Unassembled WGS sequence"/>
</dbReference>
<reference evidence="1" key="1">
    <citation type="submission" date="2021-06" db="EMBL/GenBank/DDBJ databases">
        <authorList>
            <person name="Kallberg Y."/>
            <person name="Tangrot J."/>
            <person name="Rosling A."/>
        </authorList>
    </citation>
    <scope>NUCLEOTIDE SEQUENCE</scope>
    <source>
        <strain evidence="1">IL203A</strain>
    </source>
</reference>
<name>A0ACA9P8H4_9GLOM</name>